<dbReference type="AlphaFoldDB" id="A0A926E016"/>
<protein>
    <submittedName>
        <fullName evidence="2">ABC transporter substrate-binding protein</fullName>
    </submittedName>
</protein>
<evidence type="ECO:0000313" key="2">
    <source>
        <dbReference type="EMBL" id="MBC8558816.1"/>
    </source>
</evidence>
<dbReference type="InterPro" id="IPR028082">
    <property type="entry name" value="Peripla_BP_I"/>
</dbReference>
<dbReference type="InterPro" id="IPR007487">
    <property type="entry name" value="ABC_transpt-TYRBP-like"/>
</dbReference>
<keyword evidence="1" id="KW-0732">Signal</keyword>
<feature type="chain" id="PRO_5039611857" evidence="1">
    <location>
        <begin position="22"/>
        <end position="331"/>
    </location>
</feature>
<feature type="signal peptide" evidence="1">
    <location>
        <begin position="1"/>
        <end position="21"/>
    </location>
</feature>
<comment type="caution">
    <text evidence="2">The sequence shown here is derived from an EMBL/GenBank/DDBJ whole genome shotgun (WGS) entry which is preliminary data.</text>
</comment>
<gene>
    <name evidence="2" type="ORF">H8710_01905</name>
</gene>
<dbReference type="Pfam" id="PF04392">
    <property type="entry name" value="ABC_sub_bind"/>
    <property type="match status" value="1"/>
</dbReference>
<dbReference type="PANTHER" id="PTHR35271:SF1">
    <property type="entry name" value="ABC TRANSPORTER, SUBSTRATE-BINDING LIPOPROTEIN"/>
    <property type="match status" value="1"/>
</dbReference>
<name>A0A926E016_9FIRM</name>
<reference evidence="2" key="1">
    <citation type="submission" date="2020-08" db="EMBL/GenBank/DDBJ databases">
        <title>Genome public.</title>
        <authorList>
            <person name="Liu C."/>
            <person name="Sun Q."/>
        </authorList>
    </citation>
    <scope>NUCLEOTIDE SEQUENCE</scope>
    <source>
        <strain evidence="2">NSJ-33</strain>
    </source>
</reference>
<dbReference type="CDD" id="cd06325">
    <property type="entry name" value="PBP1_ABC_unchar_transporter"/>
    <property type="match status" value="1"/>
</dbReference>
<sequence length="331" mass="34977">MKKFLSVLTASILTASMFASCGENEGSSPVTGEMKKIGVVQIIEHKSLDTIRDSFTEQMETLGYKDGENCSIQYKSAQGDQNTLNSIIQGFQGDEVDVIVAIATPTAQAAASAAKDIPVVFSAVTDPVSAGLVSDMEKPDKNITGTSDAVQVEKILNLALQLTPDMKTLGVLYNTGEANSESNLQKAKAFAEQHNLTVVEGVATNTSEVQQAAQVLADKVDAIFAPNDNTIANAMAAVTEVTKKAKVPVYTGADSMVSDGGFATIGIDYTDLGKETANMADAILKGTSPADIPVKVFKDDLNTYINETTAKEIGVTIPDEILNGERVVLMQ</sequence>
<dbReference type="PANTHER" id="PTHR35271">
    <property type="entry name" value="ABC TRANSPORTER, SUBSTRATE-BINDING LIPOPROTEIN-RELATED"/>
    <property type="match status" value="1"/>
</dbReference>
<dbReference type="SUPFAM" id="SSF53822">
    <property type="entry name" value="Periplasmic binding protein-like I"/>
    <property type="match status" value="1"/>
</dbReference>
<proteinExistence type="predicted"/>
<dbReference type="Gene3D" id="3.40.50.2300">
    <property type="match status" value="2"/>
</dbReference>
<accession>A0A926E016</accession>
<evidence type="ECO:0000313" key="3">
    <source>
        <dbReference type="Proteomes" id="UP000610760"/>
    </source>
</evidence>
<dbReference type="RefSeq" id="WP_249293707.1">
    <property type="nucleotide sequence ID" value="NZ_JACRSV010000001.1"/>
</dbReference>
<evidence type="ECO:0000256" key="1">
    <source>
        <dbReference type="SAM" id="SignalP"/>
    </source>
</evidence>
<dbReference type="Proteomes" id="UP000610760">
    <property type="component" value="Unassembled WGS sequence"/>
</dbReference>
<organism evidence="2 3">
    <name type="scientific">Fumia xinanensis</name>
    <dbReference type="NCBI Taxonomy" id="2763659"/>
    <lineage>
        <taxon>Bacteria</taxon>
        <taxon>Bacillati</taxon>
        <taxon>Bacillota</taxon>
        <taxon>Clostridia</taxon>
        <taxon>Eubacteriales</taxon>
        <taxon>Oscillospiraceae</taxon>
        <taxon>Fumia</taxon>
    </lineage>
</organism>
<dbReference type="EMBL" id="JACRSV010000001">
    <property type="protein sequence ID" value="MBC8558816.1"/>
    <property type="molecule type" value="Genomic_DNA"/>
</dbReference>
<keyword evidence="3" id="KW-1185">Reference proteome</keyword>
<dbReference type="PROSITE" id="PS51257">
    <property type="entry name" value="PROKAR_LIPOPROTEIN"/>
    <property type="match status" value="1"/>
</dbReference>